<proteinExistence type="predicted"/>
<dbReference type="Proteomes" id="UP000254945">
    <property type="component" value="Unassembled WGS sequence"/>
</dbReference>
<dbReference type="EMBL" id="UGQQ01000001">
    <property type="protein sequence ID" value="STZ53051.1"/>
    <property type="molecule type" value="Genomic_DNA"/>
</dbReference>
<reference evidence="1 2" key="1">
    <citation type="submission" date="2018-06" db="EMBL/GenBank/DDBJ databases">
        <authorList>
            <consortium name="Pathogen Informatics"/>
            <person name="Doyle S."/>
        </authorList>
    </citation>
    <scope>NUCLEOTIDE SEQUENCE [LARGE SCALE GENOMIC DNA]</scope>
    <source>
        <strain evidence="1 2">NCTC4524</strain>
    </source>
</reference>
<sequence>MARAAWGRGGAGPSPEFRGASDVGEWALELPDAGLGVVLRVHAQMLAHPTVDVGGKRPCRCAGYFADFARREPRP</sequence>
<gene>
    <name evidence="1" type="ORF">NCTC4524_00664</name>
</gene>
<accession>A0A378SWS6</accession>
<evidence type="ECO:0000313" key="1">
    <source>
        <dbReference type="EMBL" id="STZ53051.1"/>
    </source>
</evidence>
<organism evidence="1 2">
    <name type="scientific">Mycolicibacterium senegalense</name>
    <dbReference type="NCBI Taxonomy" id="1796"/>
    <lineage>
        <taxon>Bacteria</taxon>
        <taxon>Bacillati</taxon>
        <taxon>Actinomycetota</taxon>
        <taxon>Actinomycetes</taxon>
        <taxon>Mycobacteriales</taxon>
        <taxon>Mycobacteriaceae</taxon>
        <taxon>Mycolicibacterium</taxon>
    </lineage>
</organism>
<name>A0A378SWS6_9MYCO</name>
<evidence type="ECO:0000313" key="2">
    <source>
        <dbReference type="Proteomes" id="UP000254945"/>
    </source>
</evidence>
<dbReference type="AlphaFoldDB" id="A0A378SWS6"/>
<protein>
    <submittedName>
        <fullName evidence="1">Uncharacterized protein</fullName>
    </submittedName>
</protein>